<sequence>MKRSTDRRWSPAEIRQDQKEHYAGMAEHPPDRKASADFHRPAYPNYTVEDALKKWGVDTRKGVDAGGAEH</sequence>
<evidence type="ECO:0000256" key="1">
    <source>
        <dbReference type="SAM" id="MobiDB-lite"/>
    </source>
</evidence>
<gene>
    <name evidence="2" type="ORF">DXD17_02605</name>
</gene>
<evidence type="ECO:0000313" key="2">
    <source>
        <dbReference type="EMBL" id="RGK41940.1"/>
    </source>
</evidence>
<name>A0A3E4LWV2_9FIRM</name>
<dbReference type="EMBL" id="QSQN01000005">
    <property type="protein sequence ID" value="RGK41940.1"/>
    <property type="molecule type" value="Genomic_DNA"/>
</dbReference>
<protein>
    <submittedName>
        <fullName evidence="2">Uncharacterized protein</fullName>
    </submittedName>
</protein>
<reference evidence="2 3" key="1">
    <citation type="submission" date="2018-08" db="EMBL/GenBank/DDBJ databases">
        <title>A genome reference for cultivated species of the human gut microbiota.</title>
        <authorList>
            <person name="Zou Y."/>
            <person name="Xue W."/>
            <person name="Luo G."/>
        </authorList>
    </citation>
    <scope>NUCLEOTIDE SEQUENCE [LARGE SCALE GENOMIC DNA]</scope>
    <source>
        <strain evidence="2 3">TF11-7</strain>
    </source>
</reference>
<organism evidence="2 3">
    <name type="scientific">[Ruminococcus] lactaris</name>
    <dbReference type="NCBI Taxonomy" id="46228"/>
    <lineage>
        <taxon>Bacteria</taxon>
        <taxon>Bacillati</taxon>
        <taxon>Bacillota</taxon>
        <taxon>Clostridia</taxon>
        <taxon>Lachnospirales</taxon>
        <taxon>Lachnospiraceae</taxon>
        <taxon>Mediterraneibacter</taxon>
    </lineage>
</organism>
<dbReference type="Proteomes" id="UP000260793">
    <property type="component" value="Unassembled WGS sequence"/>
</dbReference>
<accession>A0A3E4LWV2</accession>
<feature type="region of interest" description="Disordered" evidence="1">
    <location>
        <begin position="1"/>
        <end position="38"/>
    </location>
</feature>
<proteinExistence type="predicted"/>
<evidence type="ECO:0000313" key="3">
    <source>
        <dbReference type="Proteomes" id="UP000260793"/>
    </source>
</evidence>
<comment type="caution">
    <text evidence="2">The sequence shown here is derived from an EMBL/GenBank/DDBJ whole genome shotgun (WGS) entry which is preliminary data.</text>
</comment>
<dbReference type="RefSeq" id="WP_117687703.1">
    <property type="nucleotide sequence ID" value="NZ_QSQN01000005.1"/>
</dbReference>
<dbReference type="AlphaFoldDB" id="A0A3E4LWV2"/>